<dbReference type="AlphaFoldDB" id="A0A064CHK5"/>
<dbReference type="eggNOG" id="ENOG5031JIC">
    <property type="taxonomic scope" value="Bacteria"/>
</dbReference>
<dbReference type="Proteomes" id="UP000022835">
    <property type="component" value="Unassembled WGS sequence"/>
</dbReference>
<evidence type="ECO:0000256" key="1">
    <source>
        <dbReference type="SAM" id="SignalP"/>
    </source>
</evidence>
<feature type="chain" id="PRO_5001626803" description="Secreted protein" evidence="1">
    <location>
        <begin position="23"/>
        <end position="129"/>
    </location>
</feature>
<organism evidence="2 3">
    <name type="scientific">Mycolicibacterium aromaticivorans JS19b1 = JCM 16368</name>
    <dbReference type="NCBI Taxonomy" id="1440774"/>
    <lineage>
        <taxon>Bacteria</taxon>
        <taxon>Bacillati</taxon>
        <taxon>Actinomycetota</taxon>
        <taxon>Actinomycetes</taxon>
        <taxon>Mycobacteriales</taxon>
        <taxon>Mycobacteriaceae</taxon>
        <taxon>Mycolicibacterium</taxon>
    </lineage>
</organism>
<evidence type="ECO:0000313" key="3">
    <source>
        <dbReference type="Proteomes" id="UP000022835"/>
    </source>
</evidence>
<reference evidence="2" key="1">
    <citation type="submission" date="2014-05" db="EMBL/GenBank/DDBJ databases">
        <title>Genome sequence of Mycobacterium aromaticivorans strain JS19b1T (= DSM 45407T).</title>
        <authorList>
            <person name="Kwak Y."/>
            <person name="Park G.-S."/>
            <person name="Li Q.X."/>
            <person name="Lee S.-E."/>
            <person name="Shin J.-H."/>
        </authorList>
    </citation>
    <scope>NUCLEOTIDE SEQUENCE [LARGE SCALE GENOMIC DNA]</scope>
    <source>
        <strain evidence="2">JS19b1</strain>
    </source>
</reference>
<dbReference type="STRING" id="1440774.Y900_004640"/>
<evidence type="ECO:0000313" key="2">
    <source>
        <dbReference type="EMBL" id="KDE98247.1"/>
    </source>
</evidence>
<keyword evidence="3" id="KW-1185">Reference proteome</keyword>
<protein>
    <recommendedName>
        <fullName evidence="4">Secreted protein</fullName>
    </recommendedName>
</protein>
<comment type="caution">
    <text evidence="2">The sequence shown here is derived from an EMBL/GenBank/DDBJ whole genome shotgun (WGS) entry which is preliminary data.</text>
</comment>
<evidence type="ECO:0008006" key="4">
    <source>
        <dbReference type="Google" id="ProtNLM"/>
    </source>
</evidence>
<feature type="signal peptide" evidence="1">
    <location>
        <begin position="1"/>
        <end position="22"/>
    </location>
</feature>
<sequence length="129" mass="12451">MIRPTSVVLTAFAVALGGAAVAAPIATAGPLPPCTYTLSPPVVGPGGVSATADLAGCGPGGGPYSAVACLLGADGVTHCAQAHGSDPAVISVPYKAGFTYVATGRGCPVWMGQNVAPDCQLLGPFTATL</sequence>
<name>A0A064CHK5_9MYCO</name>
<accession>A0A064CHK5</accession>
<proteinExistence type="predicted"/>
<keyword evidence="1" id="KW-0732">Signal</keyword>
<gene>
    <name evidence="2" type="ORF">Y900_004640</name>
</gene>
<dbReference type="EMBL" id="JALN02000001">
    <property type="protein sequence ID" value="KDE98247.1"/>
    <property type="molecule type" value="Genomic_DNA"/>
</dbReference>